<accession>A0AAN9IUX6</accession>
<dbReference type="PANTHER" id="PTHR38937:SF2">
    <property type="entry name" value="MEMBRANE PROTEIN OF ER BODY-LIKE PROTEIN ISOFORM X1"/>
    <property type="match status" value="1"/>
</dbReference>
<feature type="compositionally biased region" description="Basic and acidic residues" evidence="1">
    <location>
        <begin position="28"/>
        <end position="50"/>
    </location>
</feature>
<feature type="region of interest" description="Disordered" evidence="1">
    <location>
        <begin position="28"/>
        <end position="61"/>
    </location>
</feature>
<name>A0AAN9IUX6_CLITE</name>
<feature type="transmembrane region" description="Helical" evidence="2">
    <location>
        <begin position="258"/>
        <end position="276"/>
    </location>
</feature>
<comment type="caution">
    <text evidence="3">The sequence shown here is derived from an EMBL/GenBank/DDBJ whole genome shotgun (WGS) entry which is preliminary data.</text>
</comment>
<evidence type="ECO:0008006" key="5">
    <source>
        <dbReference type="Google" id="ProtNLM"/>
    </source>
</evidence>
<dbReference type="PANTHER" id="PTHR38937">
    <property type="entry name" value="MEMBRANE PROTEIN OF ER BODY-LIKE PROTEIN"/>
    <property type="match status" value="1"/>
</dbReference>
<organism evidence="3 4">
    <name type="scientific">Clitoria ternatea</name>
    <name type="common">Butterfly pea</name>
    <dbReference type="NCBI Taxonomy" id="43366"/>
    <lineage>
        <taxon>Eukaryota</taxon>
        <taxon>Viridiplantae</taxon>
        <taxon>Streptophyta</taxon>
        <taxon>Embryophyta</taxon>
        <taxon>Tracheophyta</taxon>
        <taxon>Spermatophyta</taxon>
        <taxon>Magnoliopsida</taxon>
        <taxon>eudicotyledons</taxon>
        <taxon>Gunneridae</taxon>
        <taxon>Pentapetalae</taxon>
        <taxon>rosids</taxon>
        <taxon>fabids</taxon>
        <taxon>Fabales</taxon>
        <taxon>Fabaceae</taxon>
        <taxon>Papilionoideae</taxon>
        <taxon>50 kb inversion clade</taxon>
        <taxon>NPAAA clade</taxon>
        <taxon>indigoferoid/millettioid clade</taxon>
        <taxon>Phaseoleae</taxon>
        <taxon>Clitoria</taxon>
    </lineage>
</organism>
<gene>
    <name evidence="3" type="ORF">RJT34_22101</name>
</gene>
<dbReference type="AlphaFoldDB" id="A0AAN9IUX6"/>
<sequence length="434" mass="47248">MVDVQPLIWNTTEQVNKEVIIPRAESKGKTVTKEWTENDGYQHEDNEEKSTPTAVHETSKTTWNVGKSSYEGEEKEKEEKSGPVSVYWDPSDSLIRAGDGAAIGLSISTTNEVREIFLRKMFVMPPNHEFYCPKCNVCIDKVLFCTQGRLDPPSHPEPPVRCSACFTLLIEKGKEFFSGLLSRVPPEPVPNVPRSDPTTGQGDIAITVGPTPPVPPTGPQSGGRELEILKSIVYGGLPEILASLSVVTSAASAGSTTVNIVALAIANLIGGLSILGHSLRDLKASQPVEEGTSDTNAQVDKYEELLGKRDNFLLHAFFATLSFLVFGLVPPIVYGFSFRVSEDKDFKLAALAGASLICIAVLAIAKAYSQRSKTYMTYIKTVSFYVTSGVLASLLTYVAGTLINRLLEHLGWFEPTSNFGFSEMSIQKPGWGSY</sequence>
<feature type="transmembrane region" description="Helical" evidence="2">
    <location>
        <begin position="348"/>
        <end position="369"/>
    </location>
</feature>
<protein>
    <recommendedName>
        <fullName evidence="5">Membrane protein of ER body-like protein</fullName>
    </recommendedName>
</protein>
<keyword evidence="4" id="KW-1185">Reference proteome</keyword>
<keyword evidence="2" id="KW-0812">Transmembrane</keyword>
<feature type="transmembrane region" description="Helical" evidence="2">
    <location>
        <begin position="312"/>
        <end position="336"/>
    </location>
</feature>
<keyword evidence="2" id="KW-0472">Membrane</keyword>
<reference evidence="3 4" key="1">
    <citation type="submission" date="2024-01" db="EMBL/GenBank/DDBJ databases">
        <title>The genomes of 5 underutilized Papilionoideae crops provide insights into root nodulation and disease resistance.</title>
        <authorList>
            <person name="Yuan L."/>
        </authorList>
    </citation>
    <scope>NUCLEOTIDE SEQUENCE [LARGE SCALE GENOMIC DNA]</scope>
    <source>
        <strain evidence="3">LY-2023</strain>
        <tissue evidence="3">Leaf</tissue>
    </source>
</reference>
<proteinExistence type="predicted"/>
<dbReference type="InterPro" id="IPR052843">
    <property type="entry name" value="ER_body_metal_sequester"/>
</dbReference>
<evidence type="ECO:0000256" key="2">
    <source>
        <dbReference type="SAM" id="Phobius"/>
    </source>
</evidence>
<evidence type="ECO:0000313" key="3">
    <source>
        <dbReference type="EMBL" id="KAK7286827.1"/>
    </source>
</evidence>
<evidence type="ECO:0000313" key="4">
    <source>
        <dbReference type="Proteomes" id="UP001359559"/>
    </source>
</evidence>
<keyword evidence="2" id="KW-1133">Transmembrane helix</keyword>
<dbReference type="EMBL" id="JAYKXN010000005">
    <property type="protein sequence ID" value="KAK7286827.1"/>
    <property type="molecule type" value="Genomic_DNA"/>
</dbReference>
<evidence type="ECO:0000256" key="1">
    <source>
        <dbReference type="SAM" id="MobiDB-lite"/>
    </source>
</evidence>
<feature type="transmembrane region" description="Helical" evidence="2">
    <location>
        <begin position="381"/>
        <end position="403"/>
    </location>
</feature>
<dbReference type="Proteomes" id="UP001359559">
    <property type="component" value="Unassembled WGS sequence"/>
</dbReference>